<dbReference type="OrthoDB" id="9793120at2"/>
<keyword evidence="8" id="KW-0704">Schiff base</keyword>
<keyword evidence="4" id="KW-0745">Spermidine biosynthesis</keyword>
<dbReference type="EMBL" id="WAAU01000028">
    <property type="protein sequence ID" value="KAB1154644.1"/>
    <property type="molecule type" value="Genomic_DNA"/>
</dbReference>
<dbReference type="InterPro" id="IPR003826">
    <property type="entry name" value="AdoMetDC_fam_prok"/>
</dbReference>
<evidence type="ECO:0000256" key="9">
    <source>
        <dbReference type="ARBA" id="ARBA00023317"/>
    </source>
</evidence>
<dbReference type="PANTHER" id="PTHR33866:SF2">
    <property type="entry name" value="S-ADENOSYLMETHIONINE DECARBOXYLASE PROENZYME"/>
    <property type="match status" value="1"/>
</dbReference>
<dbReference type="Pfam" id="PF02675">
    <property type="entry name" value="AdoMet_dc"/>
    <property type="match status" value="1"/>
</dbReference>
<keyword evidence="7" id="KW-0456">Lyase</keyword>
<accession>A0A7J5AAQ0</accession>
<dbReference type="RefSeq" id="WP_150900727.1">
    <property type="nucleotide sequence ID" value="NZ_CANMHX010000004.1"/>
</dbReference>
<evidence type="ECO:0000313" key="10">
    <source>
        <dbReference type="EMBL" id="KAB1154644.1"/>
    </source>
</evidence>
<evidence type="ECO:0000313" key="11">
    <source>
        <dbReference type="Proteomes" id="UP000467305"/>
    </source>
</evidence>
<dbReference type="GO" id="GO:0005829">
    <property type="term" value="C:cytosol"/>
    <property type="evidence" value="ECO:0007669"/>
    <property type="project" value="TreeGrafter"/>
</dbReference>
<reference evidence="10 11" key="1">
    <citation type="submission" date="2019-09" db="EMBL/GenBank/DDBJ databases">
        <authorList>
            <person name="Cao W.R."/>
        </authorList>
    </citation>
    <scope>NUCLEOTIDE SEQUENCE [LARGE SCALE GENOMIC DNA]</scope>
    <source>
        <strain evidence="11">a4</strain>
    </source>
</reference>
<gene>
    <name evidence="10" type="ORF">F7018_14040</name>
</gene>
<dbReference type="GO" id="GO:0004014">
    <property type="term" value="F:adenosylmethionine decarboxylase activity"/>
    <property type="evidence" value="ECO:0007669"/>
    <property type="project" value="InterPro"/>
</dbReference>
<proteinExistence type="predicted"/>
<dbReference type="Gene3D" id="3.60.90.10">
    <property type="entry name" value="S-adenosylmethionine decarboxylase"/>
    <property type="match status" value="1"/>
</dbReference>
<keyword evidence="5" id="KW-0620">Polyamine biosynthesis</keyword>
<keyword evidence="3" id="KW-0068">Autocatalytic cleavage</keyword>
<evidence type="ECO:0000256" key="8">
    <source>
        <dbReference type="ARBA" id="ARBA00023270"/>
    </source>
</evidence>
<name>A0A7J5AAQ0_9FLAO</name>
<evidence type="ECO:0000256" key="4">
    <source>
        <dbReference type="ARBA" id="ARBA00023066"/>
    </source>
</evidence>
<organism evidence="10 11">
    <name type="scientific">Tenacibaculum aiptasiae</name>
    <dbReference type="NCBI Taxonomy" id="426481"/>
    <lineage>
        <taxon>Bacteria</taxon>
        <taxon>Pseudomonadati</taxon>
        <taxon>Bacteroidota</taxon>
        <taxon>Flavobacteriia</taxon>
        <taxon>Flavobacteriales</taxon>
        <taxon>Flavobacteriaceae</taxon>
        <taxon>Tenacibaculum</taxon>
    </lineage>
</organism>
<evidence type="ECO:0000256" key="1">
    <source>
        <dbReference type="ARBA" id="ARBA00001928"/>
    </source>
</evidence>
<comment type="cofactor">
    <cofactor evidence="1">
        <name>pyruvate</name>
        <dbReference type="ChEBI" id="CHEBI:15361"/>
    </cofactor>
</comment>
<keyword evidence="11" id="KW-1185">Reference proteome</keyword>
<keyword evidence="6" id="KW-0865">Zymogen</keyword>
<keyword evidence="9" id="KW-0670">Pyruvate</keyword>
<dbReference type="GO" id="GO:0008295">
    <property type="term" value="P:spermidine biosynthetic process"/>
    <property type="evidence" value="ECO:0007669"/>
    <property type="project" value="UniProtKB-KW"/>
</dbReference>
<evidence type="ECO:0000256" key="5">
    <source>
        <dbReference type="ARBA" id="ARBA00023115"/>
    </source>
</evidence>
<protein>
    <submittedName>
        <fullName evidence="10">Spermidine synthase</fullName>
    </submittedName>
</protein>
<keyword evidence="2" id="KW-0210">Decarboxylase</keyword>
<dbReference type="Proteomes" id="UP000467305">
    <property type="component" value="Unassembled WGS sequence"/>
</dbReference>
<evidence type="ECO:0000256" key="2">
    <source>
        <dbReference type="ARBA" id="ARBA00022793"/>
    </source>
</evidence>
<comment type="caution">
    <text evidence="10">The sequence shown here is derived from an EMBL/GenBank/DDBJ whole genome shotgun (WGS) entry which is preliminary data.</text>
</comment>
<evidence type="ECO:0000256" key="7">
    <source>
        <dbReference type="ARBA" id="ARBA00023239"/>
    </source>
</evidence>
<evidence type="ECO:0000256" key="3">
    <source>
        <dbReference type="ARBA" id="ARBA00022813"/>
    </source>
</evidence>
<evidence type="ECO:0000256" key="6">
    <source>
        <dbReference type="ARBA" id="ARBA00023145"/>
    </source>
</evidence>
<dbReference type="AlphaFoldDB" id="A0A7J5AAQ0"/>
<dbReference type="InterPro" id="IPR016067">
    <property type="entry name" value="S-AdoMet_deCO2ase_core"/>
</dbReference>
<sequence>MNTSYKHIQAEIYNLQEWIIETNPEILKTKFEKLLQQSEFTILAFNEHYFEQQGYTCFWLLGESHLAIHTFPESKKTYIELSSCNQEKLNTFKVLMNA</sequence>
<dbReference type="PANTHER" id="PTHR33866">
    <property type="entry name" value="S-ADENOSYLMETHIONINE DECARBOXYLASE PROENZYME"/>
    <property type="match status" value="1"/>
</dbReference>
<dbReference type="SUPFAM" id="SSF56276">
    <property type="entry name" value="S-adenosylmethionine decarboxylase"/>
    <property type="match status" value="1"/>
</dbReference>